<dbReference type="EMBL" id="LAZR01001217">
    <property type="protein sequence ID" value="KKN48531.1"/>
    <property type="molecule type" value="Genomic_DNA"/>
</dbReference>
<name>A0A0F9THR1_9ZZZZ</name>
<evidence type="ECO:0000313" key="1">
    <source>
        <dbReference type="EMBL" id="KKN48531.1"/>
    </source>
</evidence>
<proteinExistence type="predicted"/>
<organism evidence="1">
    <name type="scientific">marine sediment metagenome</name>
    <dbReference type="NCBI Taxonomy" id="412755"/>
    <lineage>
        <taxon>unclassified sequences</taxon>
        <taxon>metagenomes</taxon>
        <taxon>ecological metagenomes</taxon>
    </lineage>
</organism>
<reference evidence="1" key="1">
    <citation type="journal article" date="2015" name="Nature">
        <title>Complex archaea that bridge the gap between prokaryotes and eukaryotes.</title>
        <authorList>
            <person name="Spang A."/>
            <person name="Saw J.H."/>
            <person name="Jorgensen S.L."/>
            <person name="Zaremba-Niedzwiedzka K."/>
            <person name="Martijn J."/>
            <person name="Lind A.E."/>
            <person name="van Eijk R."/>
            <person name="Schleper C."/>
            <person name="Guy L."/>
            <person name="Ettema T.J."/>
        </authorList>
    </citation>
    <scope>NUCLEOTIDE SEQUENCE</scope>
</reference>
<comment type="caution">
    <text evidence="1">The sequence shown here is derived from an EMBL/GenBank/DDBJ whole genome shotgun (WGS) entry which is preliminary data.</text>
</comment>
<sequence length="56" mass="6459">MSCEDCENKQEIAFNKNIDDSPPIVYVRIGNSNMAIVGCRKHCKELLDRMRKENDS</sequence>
<dbReference type="AlphaFoldDB" id="A0A0F9THR1"/>
<accession>A0A0F9THR1</accession>
<gene>
    <name evidence="1" type="ORF">LCGC14_0652240</name>
</gene>
<protein>
    <submittedName>
        <fullName evidence="1">Uncharacterized protein</fullName>
    </submittedName>
</protein>